<comment type="caution">
    <text evidence="1">The sequence shown here is derived from an EMBL/GenBank/DDBJ whole genome shotgun (WGS) entry which is preliminary data.</text>
</comment>
<protein>
    <submittedName>
        <fullName evidence="1">Uncharacterized protein</fullName>
    </submittedName>
</protein>
<proteinExistence type="predicted"/>
<dbReference type="Proteomes" id="UP000091857">
    <property type="component" value="Chromosome 14"/>
</dbReference>
<organism evidence="1 2">
    <name type="scientific">Manihot esculenta</name>
    <name type="common">Cassava</name>
    <name type="synonym">Jatropha manihot</name>
    <dbReference type="NCBI Taxonomy" id="3983"/>
    <lineage>
        <taxon>Eukaryota</taxon>
        <taxon>Viridiplantae</taxon>
        <taxon>Streptophyta</taxon>
        <taxon>Embryophyta</taxon>
        <taxon>Tracheophyta</taxon>
        <taxon>Spermatophyta</taxon>
        <taxon>Magnoliopsida</taxon>
        <taxon>eudicotyledons</taxon>
        <taxon>Gunneridae</taxon>
        <taxon>Pentapetalae</taxon>
        <taxon>rosids</taxon>
        <taxon>fabids</taxon>
        <taxon>Malpighiales</taxon>
        <taxon>Euphorbiaceae</taxon>
        <taxon>Crotonoideae</taxon>
        <taxon>Manihoteae</taxon>
        <taxon>Manihot</taxon>
    </lineage>
</organism>
<dbReference type="EMBL" id="CM004400">
    <property type="protein sequence ID" value="KAG8639255.1"/>
    <property type="molecule type" value="Genomic_DNA"/>
</dbReference>
<keyword evidence="2" id="KW-1185">Reference proteome</keyword>
<accession>A0ACB7GGT4</accession>
<evidence type="ECO:0000313" key="1">
    <source>
        <dbReference type="EMBL" id="KAG8639255.1"/>
    </source>
</evidence>
<reference evidence="2" key="1">
    <citation type="journal article" date="2016" name="Nat. Biotechnol.">
        <title>Sequencing wild and cultivated cassava and related species reveals extensive interspecific hybridization and genetic diversity.</title>
        <authorList>
            <person name="Bredeson J.V."/>
            <person name="Lyons J.B."/>
            <person name="Prochnik S.E."/>
            <person name="Wu G.A."/>
            <person name="Ha C.M."/>
            <person name="Edsinger-Gonzales E."/>
            <person name="Grimwood J."/>
            <person name="Schmutz J."/>
            <person name="Rabbi I.Y."/>
            <person name="Egesi C."/>
            <person name="Nauluvula P."/>
            <person name="Lebot V."/>
            <person name="Ndunguru J."/>
            <person name="Mkamilo G."/>
            <person name="Bart R.S."/>
            <person name="Setter T.L."/>
            <person name="Gleadow R.M."/>
            <person name="Kulakow P."/>
            <person name="Ferguson M.E."/>
            <person name="Rounsley S."/>
            <person name="Rokhsar D.S."/>
        </authorList>
    </citation>
    <scope>NUCLEOTIDE SEQUENCE [LARGE SCALE GENOMIC DNA]</scope>
    <source>
        <strain evidence="2">cv. AM560-2</strain>
    </source>
</reference>
<name>A0ACB7GGT4_MANES</name>
<gene>
    <name evidence="1" type="ORF">MANES_14G127321v8</name>
</gene>
<evidence type="ECO:0000313" key="2">
    <source>
        <dbReference type="Proteomes" id="UP000091857"/>
    </source>
</evidence>
<sequence length="71" mass="8072">MTMLFVINSIYFVILPTKIGDKILKEYGIDMTMSMGEELKRERERKSWFCAGVLLHACGGCGFEISTVKPH</sequence>